<evidence type="ECO:0000259" key="15">
    <source>
        <dbReference type="Pfam" id="PF08646"/>
    </source>
</evidence>
<proteinExistence type="inferred from homology"/>
<dbReference type="Pfam" id="PF08646">
    <property type="entry name" value="Rep_fac-A_C"/>
    <property type="match status" value="1"/>
</dbReference>
<feature type="domain" description="Replication protein A OB" evidence="16">
    <location>
        <begin position="291"/>
        <end position="388"/>
    </location>
</feature>
<keyword evidence="4 11" id="KW-0479">Metal-binding</keyword>
<dbReference type="Pfam" id="PF01336">
    <property type="entry name" value="tRNA_anti-codon"/>
    <property type="match status" value="1"/>
</dbReference>
<evidence type="ECO:0000256" key="4">
    <source>
        <dbReference type="ARBA" id="ARBA00022723"/>
    </source>
</evidence>
<dbReference type="InterPro" id="IPR004591">
    <property type="entry name" value="Rfa1"/>
</dbReference>
<accession>A0A9R1TL19</accession>
<evidence type="ECO:0000313" key="18">
    <source>
        <dbReference type="RefSeq" id="XP_011311154.1"/>
    </source>
</evidence>
<evidence type="ECO:0000259" key="14">
    <source>
        <dbReference type="Pfam" id="PF04057"/>
    </source>
</evidence>
<keyword evidence="7 11" id="KW-0238">DNA-binding</keyword>
<comment type="subcellular location">
    <subcellularLocation>
        <location evidence="1 11">Nucleus</location>
    </subcellularLocation>
</comment>
<comment type="subunit">
    <text evidence="10 11">Component of the heterotrimeric canonical replication protein A complex (RPA).</text>
</comment>
<keyword evidence="8 11" id="KW-0539">Nucleus</keyword>
<dbReference type="InterPro" id="IPR004365">
    <property type="entry name" value="NA-bd_OB_tRNA"/>
</dbReference>
<dbReference type="RefSeq" id="XP_011311154.1">
    <property type="nucleotide sequence ID" value="XM_011312852.1"/>
</dbReference>
<dbReference type="Pfam" id="PF04057">
    <property type="entry name" value="Rep-A_N"/>
    <property type="match status" value="1"/>
</dbReference>
<feature type="domain" description="OB" evidence="13">
    <location>
        <begin position="182"/>
        <end position="266"/>
    </location>
</feature>
<evidence type="ECO:0000256" key="6">
    <source>
        <dbReference type="ARBA" id="ARBA00022833"/>
    </source>
</evidence>
<dbReference type="CTD" id="136038134"/>
<dbReference type="NCBIfam" id="TIGR00617">
    <property type="entry name" value="rpa1"/>
    <property type="match status" value="1"/>
</dbReference>
<organism evidence="17 18">
    <name type="scientific">Fopius arisanus</name>
    <dbReference type="NCBI Taxonomy" id="64838"/>
    <lineage>
        <taxon>Eukaryota</taxon>
        <taxon>Metazoa</taxon>
        <taxon>Ecdysozoa</taxon>
        <taxon>Arthropoda</taxon>
        <taxon>Hexapoda</taxon>
        <taxon>Insecta</taxon>
        <taxon>Pterygota</taxon>
        <taxon>Neoptera</taxon>
        <taxon>Endopterygota</taxon>
        <taxon>Hymenoptera</taxon>
        <taxon>Apocrita</taxon>
        <taxon>Ichneumonoidea</taxon>
        <taxon>Braconidae</taxon>
        <taxon>Opiinae</taxon>
        <taxon>Fopius</taxon>
    </lineage>
</organism>
<evidence type="ECO:0000256" key="9">
    <source>
        <dbReference type="ARBA" id="ARBA00058595"/>
    </source>
</evidence>
<keyword evidence="17" id="KW-1185">Reference proteome</keyword>
<evidence type="ECO:0000256" key="7">
    <source>
        <dbReference type="ARBA" id="ARBA00023125"/>
    </source>
</evidence>
<dbReference type="FunFam" id="2.40.50.140:FF:000064">
    <property type="entry name" value="Replication protein A subunit"/>
    <property type="match status" value="1"/>
</dbReference>
<dbReference type="InterPro" id="IPR047192">
    <property type="entry name" value="Euk_RPA1_DBD_C"/>
</dbReference>
<dbReference type="SUPFAM" id="SSF50249">
    <property type="entry name" value="Nucleic acid-binding proteins"/>
    <property type="match status" value="4"/>
</dbReference>
<evidence type="ECO:0000256" key="12">
    <source>
        <dbReference type="SAM" id="MobiDB-lite"/>
    </source>
</evidence>
<dbReference type="AlphaFoldDB" id="A0A9R1TL19"/>
<keyword evidence="5 11" id="KW-0863">Zinc-finger</keyword>
<dbReference type="GeneID" id="105271352"/>
<evidence type="ECO:0000256" key="11">
    <source>
        <dbReference type="RuleBase" id="RU364130"/>
    </source>
</evidence>
<gene>
    <name evidence="18" type="primary">RpA-70</name>
</gene>
<evidence type="ECO:0000256" key="3">
    <source>
        <dbReference type="ARBA" id="ARBA00022705"/>
    </source>
</evidence>
<keyword evidence="6 11" id="KW-0862">Zinc</keyword>
<feature type="domain" description="Replication factor A C-terminal" evidence="15">
    <location>
        <begin position="448"/>
        <end position="590"/>
    </location>
</feature>
<evidence type="ECO:0000256" key="2">
    <source>
        <dbReference type="ARBA" id="ARBA00005690"/>
    </source>
</evidence>
<feature type="region of interest" description="Disordered" evidence="12">
    <location>
        <begin position="108"/>
        <end position="158"/>
    </location>
</feature>
<evidence type="ECO:0000259" key="13">
    <source>
        <dbReference type="Pfam" id="PF01336"/>
    </source>
</evidence>
<dbReference type="InterPro" id="IPR031657">
    <property type="entry name" value="REPA_OB_2"/>
</dbReference>
<comment type="function">
    <text evidence="9 11">As part of the heterotrimeric replication protein A complex (RPA/RP-A), binds and stabilizes single-stranded DNA intermediates, that form during DNA replication or upon DNA stress. It prevents their reannealing and in parallel, recruits and activates different proteins and complexes involved in DNA metabolism. Thereby, it plays an essential role both in DNA replication and the cellular response to DNA damage.</text>
</comment>
<dbReference type="CDD" id="cd04477">
    <property type="entry name" value="RPA1N"/>
    <property type="match status" value="1"/>
</dbReference>
<dbReference type="InterPro" id="IPR007199">
    <property type="entry name" value="Rep_factor-A_N"/>
</dbReference>
<name>A0A9R1TL19_9HYME</name>
<dbReference type="GO" id="GO:0008270">
    <property type="term" value="F:zinc ion binding"/>
    <property type="evidence" value="ECO:0007669"/>
    <property type="project" value="UniProtKB-KW"/>
</dbReference>
<evidence type="ECO:0000256" key="5">
    <source>
        <dbReference type="ARBA" id="ARBA00022771"/>
    </source>
</evidence>
<comment type="similarity">
    <text evidence="2 11">Belongs to the replication factor A protein 1 family.</text>
</comment>
<dbReference type="GO" id="GO:0005634">
    <property type="term" value="C:nucleus"/>
    <property type="evidence" value="ECO:0007669"/>
    <property type="project" value="UniProtKB-SubCell"/>
</dbReference>
<feature type="domain" description="Replication factor-A protein 1 N-terminal" evidence="14">
    <location>
        <begin position="6"/>
        <end position="99"/>
    </location>
</feature>
<dbReference type="Gene3D" id="2.40.50.140">
    <property type="entry name" value="Nucleic acid-binding proteins"/>
    <property type="match status" value="4"/>
</dbReference>
<dbReference type="KEGG" id="fas:105271352"/>
<dbReference type="PANTHER" id="PTHR47165:SF4">
    <property type="entry name" value="OS03G0429900 PROTEIN"/>
    <property type="match status" value="1"/>
</dbReference>
<evidence type="ECO:0000256" key="10">
    <source>
        <dbReference type="ARBA" id="ARBA00062035"/>
    </source>
</evidence>
<keyword evidence="3 11" id="KW-0235">DNA replication</keyword>
<dbReference type="OrthoDB" id="1751331at2759"/>
<reference evidence="18" key="1">
    <citation type="submission" date="2025-08" db="UniProtKB">
        <authorList>
            <consortium name="RefSeq"/>
        </authorList>
    </citation>
    <scope>IDENTIFICATION</scope>
    <source>
        <strain evidence="18">USDA-PBARC FA_bdor</strain>
        <tissue evidence="18">Whole organism</tissue>
    </source>
</reference>
<dbReference type="Pfam" id="PF16900">
    <property type="entry name" value="REPA_OB_2"/>
    <property type="match status" value="1"/>
</dbReference>
<dbReference type="GO" id="GO:0006260">
    <property type="term" value="P:DNA replication"/>
    <property type="evidence" value="ECO:0007669"/>
    <property type="project" value="UniProtKB-KW"/>
</dbReference>
<dbReference type="PANTHER" id="PTHR47165">
    <property type="entry name" value="OS03G0429900 PROTEIN"/>
    <property type="match status" value="1"/>
</dbReference>
<evidence type="ECO:0000313" key="17">
    <source>
        <dbReference type="Proteomes" id="UP000694866"/>
    </source>
</evidence>
<dbReference type="GO" id="GO:0006310">
    <property type="term" value="P:DNA recombination"/>
    <property type="evidence" value="ECO:0007669"/>
    <property type="project" value="InterPro"/>
</dbReference>
<evidence type="ECO:0000259" key="16">
    <source>
        <dbReference type="Pfam" id="PF16900"/>
    </source>
</evidence>
<dbReference type="GO" id="GO:0003677">
    <property type="term" value="F:DNA binding"/>
    <property type="evidence" value="ECO:0007669"/>
    <property type="project" value="UniProtKB-KW"/>
</dbReference>
<dbReference type="Proteomes" id="UP000694866">
    <property type="component" value="Unplaced"/>
</dbReference>
<dbReference type="GO" id="GO:0006281">
    <property type="term" value="P:DNA repair"/>
    <property type="evidence" value="ECO:0007669"/>
    <property type="project" value="InterPro"/>
</dbReference>
<dbReference type="InterPro" id="IPR013955">
    <property type="entry name" value="Rep_factor-A_C"/>
</dbReference>
<dbReference type="FunFam" id="2.40.50.140:FF:000117">
    <property type="entry name" value="Replication protein A subunit"/>
    <property type="match status" value="1"/>
</dbReference>
<dbReference type="CDD" id="cd04474">
    <property type="entry name" value="RPA1_DBD_A"/>
    <property type="match status" value="1"/>
</dbReference>
<evidence type="ECO:0000256" key="1">
    <source>
        <dbReference type="ARBA" id="ARBA00004123"/>
    </source>
</evidence>
<dbReference type="FunFam" id="2.40.50.140:FF:000041">
    <property type="entry name" value="Replication protein A subunit"/>
    <property type="match status" value="1"/>
</dbReference>
<sequence>MTFPSLTKGALLEIYKGNDVEKPICQVLGIKKLGNGDRYRLLISDGMYISPFTMLATQLNHIVDEGILAEYSIIEIVRYVLSQANNGGKPRRVMILLEVTQKAAGSDIGGKIGTPVPVEKHLTSDDGGTEQAASTSTNAAVKRPAPASSAPPEKKRLNDTINAGSHISTTPIAVLSPYQNRWVIKARVNNKSDVRTWSNARGEGKLFSIDLGDESGEIRCTGFREAVDKYFDMIEIGKVYYISRCSLKPANKAFNHLKNEYEMSMNNDTEIILCDDGADDIPAIHFNFEPISSIEHCPKGAIIDIVGVAKQINEPQNLVARTTGKELRKRDIRLIDQSNTMVTFTVWGSHVSKFDGLEHPVVAIKGARVDEFNGGKNLGTIPASLIQIDPDIIEAHSLRGWWAAGGNGEEAKLISKDGPSGMAGTWLKIKAALAKSKTLDTSGDVIYICKAAVSFVRSENAIYKACPTDSCNKKVIDSDGCFRCEKCDRDFPNFKYRFIAQMNISDSSSNIWVTIFNNEAEKIFGTTSQELGELQEQNYDAYVAKCNSIIFQSFCFKIKMKMENYMDDLKLKNLVLSVAPVDYEEYNAQLMGQIKGAYHFTRTPSS</sequence>
<dbReference type="InterPro" id="IPR012340">
    <property type="entry name" value="NA-bd_OB-fold"/>
</dbReference>
<dbReference type="CDD" id="cd04475">
    <property type="entry name" value="RPA1_DBD_B"/>
    <property type="match status" value="1"/>
</dbReference>
<dbReference type="CDD" id="cd04476">
    <property type="entry name" value="RPA1_DBD_C"/>
    <property type="match status" value="1"/>
</dbReference>
<evidence type="ECO:0000256" key="8">
    <source>
        <dbReference type="ARBA" id="ARBA00023242"/>
    </source>
</evidence>
<dbReference type="FunFam" id="2.40.50.140:FF:000090">
    <property type="entry name" value="Replication protein A subunit"/>
    <property type="match status" value="1"/>
</dbReference>
<protein>
    <recommendedName>
        <fullName evidence="11">Replication protein A subunit</fullName>
    </recommendedName>
</protein>